<evidence type="ECO:0000313" key="2">
    <source>
        <dbReference type="Proteomes" id="UP000694728"/>
    </source>
</evidence>
<protein>
    <submittedName>
        <fullName evidence="1">Uncharacterized protein</fullName>
    </submittedName>
</protein>
<accession>A0A8D1KUC2</accession>
<dbReference type="Ensembl" id="ENSSSCT00045019892.1">
    <property type="protein sequence ID" value="ENSSSCP00045013653.1"/>
    <property type="gene ID" value="ENSSSCG00045011740.1"/>
</dbReference>
<dbReference type="PANTHER" id="PTHR14787:SF1">
    <property type="entry name" value="ATPASE PAAT"/>
    <property type="match status" value="1"/>
</dbReference>
<organism evidence="1 2">
    <name type="scientific">Sus scrofa</name>
    <name type="common">Pig</name>
    <dbReference type="NCBI Taxonomy" id="9823"/>
    <lineage>
        <taxon>Eukaryota</taxon>
        <taxon>Metazoa</taxon>
        <taxon>Chordata</taxon>
        <taxon>Craniata</taxon>
        <taxon>Vertebrata</taxon>
        <taxon>Euteleostomi</taxon>
        <taxon>Mammalia</taxon>
        <taxon>Eutheria</taxon>
        <taxon>Laurasiatheria</taxon>
        <taxon>Artiodactyla</taxon>
        <taxon>Suina</taxon>
        <taxon>Suidae</taxon>
        <taxon>Sus</taxon>
    </lineage>
</organism>
<proteinExistence type="predicted"/>
<reference evidence="1" key="1">
    <citation type="submission" date="2025-08" db="UniProtKB">
        <authorList>
            <consortium name="Ensembl"/>
        </authorList>
    </citation>
    <scope>IDENTIFICATION</scope>
</reference>
<dbReference type="AlphaFoldDB" id="A0A8D1KUC2"/>
<evidence type="ECO:0000313" key="1">
    <source>
        <dbReference type="Ensembl" id="ENSSSCP00045013653.1"/>
    </source>
</evidence>
<dbReference type="PANTHER" id="PTHR14787">
    <property type="entry name" value="C10ORF188 FAMILY MEMBER"/>
    <property type="match status" value="1"/>
</dbReference>
<dbReference type="Pfam" id="PF14958">
    <property type="entry name" value="PAAT-like"/>
    <property type="match status" value="1"/>
</dbReference>
<sequence length="273" mass="29615">METGAVDAPLTRRPTLASSWDAACGALAQSLRLARAGLGARDADWEQLLAPPATGQDLVILKRSLHRQGENPCFLHVRCDPRGGEEMVSVGVLSSARNMEVYLGEEYCGTSRGKSVCNVLDNSEQEKITLYKTYLQLESSTRACKIKLLSFGEKQCVFISRVVVHVRPVSPASPASCPPLGPRIDLERVQTIMESMGSKLSPGAQQLMSLVRFQQQQVSRNGFLSRHSLLCVCVCVCGLFWCAPMAYGGSQARDQIGAVAAGLRHSSARPLTH</sequence>
<dbReference type="InterPro" id="IPR028043">
    <property type="entry name" value="PAAT-like"/>
</dbReference>
<name>A0A8D1KUC2_PIG</name>
<dbReference type="Proteomes" id="UP000694728">
    <property type="component" value="Unplaced"/>
</dbReference>